<protein>
    <recommendedName>
        <fullName evidence="1">Transposase-associated domain-containing protein</fullName>
    </recommendedName>
</protein>
<gene>
    <name evidence="2" type="ORF">SO802_013486</name>
</gene>
<dbReference type="PANTHER" id="PTHR10775">
    <property type="entry name" value="OS08G0208400 PROTEIN"/>
    <property type="match status" value="1"/>
</dbReference>
<dbReference type="AlphaFoldDB" id="A0AAW2D5S0"/>
<evidence type="ECO:0000313" key="3">
    <source>
        <dbReference type="Proteomes" id="UP001459277"/>
    </source>
</evidence>
<accession>A0AAW2D5S0</accession>
<comment type="caution">
    <text evidence="2">The sequence shown here is derived from an EMBL/GenBank/DDBJ whole genome shotgun (WGS) entry which is preliminary data.</text>
</comment>
<dbReference type="Pfam" id="PF02992">
    <property type="entry name" value="Transposase_21"/>
    <property type="match status" value="1"/>
</dbReference>
<dbReference type="Pfam" id="PF13963">
    <property type="entry name" value="Transpos_assoc"/>
    <property type="match status" value="1"/>
</dbReference>
<dbReference type="Proteomes" id="UP001459277">
    <property type="component" value="Unassembled WGS sequence"/>
</dbReference>
<dbReference type="PANTHER" id="PTHR10775:SF173">
    <property type="match status" value="1"/>
</dbReference>
<keyword evidence="3" id="KW-1185">Reference proteome</keyword>
<dbReference type="InterPro" id="IPR029480">
    <property type="entry name" value="Transpos_assoc"/>
</dbReference>
<evidence type="ECO:0000259" key="1">
    <source>
        <dbReference type="Pfam" id="PF13963"/>
    </source>
</evidence>
<feature type="domain" description="Transposase-associated" evidence="1">
    <location>
        <begin position="3"/>
        <end position="73"/>
    </location>
</feature>
<proteinExistence type="predicted"/>
<name>A0AAW2D5S0_9ROSI</name>
<evidence type="ECO:0000313" key="2">
    <source>
        <dbReference type="EMBL" id="KAL0005925.1"/>
    </source>
</evidence>
<reference evidence="2 3" key="1">
    <citation type="submission" date="2024-01" db="EMBL/GenBank/DDBJ databases">
        <title>A telomere-to-telomere, gap-free genome of sweet tea (Lithocarpus litseifolius).</title>
        <authorList>
            <person name="Zhou J."/>
        </authorList>
    </citation>
    <scope>NUCLEOTIDE SEQUENCE [LARGE SCALE GENOMIC DNA]</scope>
    <source>
        <strain evidence="2">Zhou-2022a</strain>
        <tissue evidence="2">Leaf</tissue>
    </source>
</reference>
<organism evidence="2 3">
    <name type="scientific">Lithocarpus litseifolius</name>
    <dbReference type="NCBI Taxonomy" id="425828"/>
    <lineage>
        <taxon>Eukaryota</taxon>
        <taxon>Viridiplantae</taxon>
        <taxon>Streptophyta</taxon>
        <taxon>Embryophyta</taxon>
        <taxon>Tracheophyta</taxon>
        <taxon>Spermatophyta</taxon>
        <taxon>Magnoliopsida</taxon>
        <taxon>eudicotyledons</taxon>
        <taxon>Gunneridae</taxon>
        <taxon>Pentapetalae</taxon>
        <taxon>rosids</taxon>
        <taxon>fabids</taxon>
        <taxon>Fagales</taxon>
        <taxon>Fagaceae</taxon>
        <taxon>Lithocarpus</taxon>
    </lineage>
</organism>
<dbReference type="EMBL" id="JAZDWU010000004">
    <property type="protein sequence ID" value="KAL0005925.1"/>
    <property type="molecule type" value="Genomic_DNA"/>
</dbReference>
<sequence length="606" mass="68668">MDKSWMKKRRGDKEYIDGVVSFVKFASLHAHGGKILCPCTKCVNLNLVLPGVAQAHLWTNGMLGSYTHWKFHGVSAAAPTAPECGSSHVQDSHEQYGDFRGMLHNLCPTHEMAAEPMGQGETGQQPAEGPPDGAQKFYKMIDDVNKPLYAGCTKFSIFSAIVVLFQLKTLCGWTNKSFTMLLQILMDMLPSDAKLPKDHYKAKKIVRDLGLDYEKIHACPNDCMLFWKENVNLEACPCCKVSRWKTNEASVTGNNASSSKGKKKAAKILRWFPLKPRLQRLFLSPDLASFMKWHVNGRTDDGVMRHPADSDAWKMFDTTHLQFSSEPRNVRLGLVADGFNPFGIMSTTHSTWPVMLVPYNLLPWLCMKRSSLILSLVIPSPTSPRIAIDVYLQPLVEELRELWDVGVEAFDASSKHVSQLRAALMWTIHDFLAYADVSGWSTKGKFARPCCASETDSRYLKHGHKFCYIGHRRWLDSDHDFRDEDTSFNGSNDRRVAPVALIASDILVDTESLVGRCLGKKCQLLCNKRKKGEANQCGWKKRSIFFSLPYWEDHKLRHNLDVMHIEKNVMDNILGTVLNLKDWTKDNYKARLDLADMGIRSELHLR</sequence>
<dbReference type="InterPro" id="IPR004242">
    <property type="entry name" value="Transposase_21"/>
</dbReference>